<dbReference type="Proteomes" id="UP000037460">
    <property type="component" value="Unassembled WGS sequence"/>
</dbReference>
<accession>A0A0M0JX49</accession>
<feature type="transmembrane region" description="Helical" evidence="1">
    <location>
        <begin position="157"/>
        <end position="176"/>
    </location>
</feature>
<proteinExistence type="predicted"/>
<dbReference type="AlphaFoldDB" id="A0A0M0JX49"/>
<evidence type="ECO:0000313" key="4">
    <source>
        <dbReference type="Proteomes" id="UP000037460"/>
    </source>
</evidence>
<feature type="signal peptide" evidence="2">
    <location>
        <begin position="1"/>
        <end position="19"/>
    </location>
</feature>
<dbReference type="OrthoDB" id="434363at2759"/>
<keyword evidence="2" id="KW-0732">Signal</keyword>
<dbReference type="EMBL" id="JWZX01002081">
    <property type="protein sequence ID" value="KOO31125.1"/>
    <property type="molecule type" value="Genomic_DNA"/>
</dbReference>
<name>A0A0M0JX49_9EUKA</name>
<keyword evidence="4" id="KW-1185">Reference proteome</keyword>
<evidence type="ECO:0000313" key="3">
    <source>
        <dbReference type="EMBL" id="KOO31125.1"/>
    </source>
</evidence>
<feature type="transmembrane region" description="Helical" evidence="1">
    <location>
        <begin position="94"/>
        <end position="113"/>
    </location>
</feature>
<keyword evidence="1" id="KW-0812">Transmembrane</keyword>
<gene>
    <name evidence="3" type="ORF">Ctob_002280</name>
</gene>
<comment type="caution">
    <text evidence="3">The sequence shown here is derived from an EMBL/GenBank/DDBJ whole genome shotgun (WGS) entry which is preliminary data.</text>
</comment>
<organism evidence="3 4">
    <name type="scientific">Chrysochromulina tobinii</name>
    <dbReference type="NCBI Taxonomy" id="1460289"/>
    <lineage>
        <taxon>Eukaryota</taxon>
        <taxon>Haptista</taxon>
        <taxon>Haptophyta</taxon>
        <taxon>Prymnesiophyceae</taxon>
        <taxon>Prymnesiales</taxon>
        <taxon>Chrysochromulinaceae</taxon>
        <taxon>Chrysochromulina</taxon>
    </lineage>
</organism>
<keyword evidence="1" id="KW-1133">Transmembrane helix</keyword>
<feature type="chain" id="PRO_5005602290" evidence="2">
    <location>
        <begin position="20"/>
        <end position="221"/>
    </location>
</feature>
<protein>
    <submittedName>
        <fullName evidence="3">Uncharacterized protein</fullName>
    </submittedName>
</protein>
<evidence type="ECO:0000256" key="1">
    <source>
        <dbReference type="SAM" id="Phobius"/>
    </source>
</evidence>
<evidence type="ECO:0000256" key="2">
    <source>
        <dbReference type="SAM" id="SignalP"/>
    </source>
</evidence>
<reference evidence="4" key="1">
    <citation type="journal article" date="2015" name="PLoS Genet.">
        <title>Genome Sequence and Transcriptome Analyses of Chrysochromulina tobin: Metabolic Tools for Enhanced Algal Fitness in the Prominent Order Prymnesiales (Haptophyceae).</title>
        <authorList>
            <person name="Hovde B.T."/>
            <person name="Deodato C.R."/>
            <person name="Hunsperger H.M."/>
            <person name="Ryken S.A."/>
            <person name="Yost W."/>
            <person name="Jha R.K."/>
            <person name="Patterson J."/>
            <person name="Monnat R.J. Jr."/>
            <person name="Barlow S.B."/>
            <person name="Starkenburg S.R."/>
            <person name="Cattolico R.A."/>
        </authorList>
    </citation>
    <scope>NUCLEOTIDE SEQUENCE</scope>
    <source>
        <strain evidence="4">CCMP291</strain>
    </source>
</reference>
<feature type="transmembrane region" description="Helical" evidence="1">
    <location>
        <begin position="53"/>
        <end position="73"/>
    </location>
</feature>
<sequence length="221" mass="23267">MPAVQVLVTCLLAAHAADALTVPPSIRVLRPSAAAPSPVLVAAKASPAAPRNAHGIAVAWGVCGFLGILASAIKRLAPIAMQPFLQRDLSWLQWGFYGGSMGIFAYVEGYGAFQKKFSPLVVERAMTLKQSTSPVHIALAPFYSMGLMHATKKRKIVSWSVSMSVAMVVGIVKRLPYPWRSIVDAGVCTGLAWGAVSIVIIYARALAGTPPGVDPCLPSSS</sequence>
<keyword evidence="1" id="KW-0472">Membrane</keyword>
<feature type="transmembrane region" description="Helical" evidence="1">
    <location>
        <begin position="182"/>
        <end position="203"/>
    </location>
</feature>